<keyword evidence="3 5" id="KW-1133">Transmembrane helix</keyword>
<dbReference type="OrthoDB" id="2505878at2759"/>
<evidence type="ECO:0000256" key="4">
    <source>
        <dbReference type="ARBA" id="ARBA00023136"/>
    </source>
</evidence>
<gene>
    <name evidence="7" type="ORF">PSTG_10438</name>
</gene>
<evidence type="ECO:0000256" key="3">
    <source>
        <dbReference type="ARBA" id="ARBA00022989"/>
    </source>
</evidence>
<keyword evidence="2 5" id="KW-0812">Transmembrane</keyword>
<reference evidence="8" key="1">
    <citation type="submission" date="2014-03" db="EMBL/GenBank/DDBJ databases">
        <title>The Genome Sequence of Puccinia striiformis f. sp. tritici PST-78.</title>
        <authorList>
            <consortium name="The Broad Institute Genome Sequencing Platform"/>
            <person name="Cuomo C."/>
            <person name="Hulbert S."/>
            <person name="Chen X."/>
            <person name="Walker B."/>
            <person name="Young S.K."/>
            <person name="Zeng Q."/>
            <person name="Gargeya S."/>
            <person name="Fitzgerald M."/>
            <person name="Haas B."/>
            <person name="Abouelleil A."/>
            <person name="Alvarado L."/>
            <person name="Arachchi H.M."/>
            <person name="Berlin A.M."/>
            <person name="Chapman S.B."/>
            <person name="Goldberg J."/>
            <person name="Griggs A."/>
            <person name="Gujja S."/>
            <person name="Hansen M."/>
            <person name="Howarth C."/>
            <person name="Imamovic A."/>
            <person name="Larimer J."/>
            <person name="McCowan C."/>
            <person name="Montmayeur A."/>
            <person name="Murphy C."/>
            <person name="Neiman D."/>
            <person name="Pearson M."/>
            <person name="Priest M."/>
            <person name="Roberts A."/>
            <person name="Saif S."/>
            <person name="Shea T."/>
            <person name="Sisk P."/>
            <person name="Sykes S."/>
            <person name="Wortman J."/>
            <person name="Nusbaum C."/>
            <person name="Birren B."/>
        </authorList>
    </citation>
    <scope>NUCLEOTIDE SEQUENCE [LARGE SCALE GENOMIC DNA]</scope>
    <source>
        <strain evidence="8">race PST-78</strain>
    </source>
</reference>
<organism evidence="7 8">
    <name type="scientific">Puccinia striiformis f. sp. tritici PST-78</name>
    <dbReference type="NCBI Taxonomy" id="1165861"/>
    <lineage>
        <taxon>Eukaryota</taxon>
        <taxon>Fungi</taxon>
        <taxon>Dikarya</taxon>
        <taxon>Basidiomycota</taxon>
        <taxon>Pucciniomycotina</taxon>
        <taxon>Pucciniomycetes</taxon>
        <taxon>Pucciniales</taxon>
        <taxon>Pucciniaceae</taxon>
        <taxon>Puccinia</taxon>
    </lineage>
</organism>
<comment type="caution">
    <text evidence="7">The sequence shown here is derived from an EMBL/GenBank/DDBJ whole genome shotgun (WGS) entry which is preliminary data.</text>
</comment>
<keyword evidence="4 5" id="KW-0472">Membrane</keyword>
<feature type="domain" description="TECPR1-like DysF" evidence="6">
    <location>
        <begin position="25"/>
        <end position="379"/>
    </location>
</feature>
<dbReference type="GO" id="GO:0007031">
    <property type="term" value="P:peroxisome organization"/>
    <property type="evidence" value="ECO:0007669"/>
    <property type="project" value="UniProtKB-ARBA"/>
</dbReference>
<evidence type="ECO:0000256" key="1">
    <source>
        <dbReference type="ARBA" id="ARBA00004308"/>
    </source>
</evidence>
<dbReference type="InterPro" id="IPR010482">
    <property type="entry name" value="TECPR1-like_DysF"/>
</dbReference>
<evidence type="ECO:0000256" key="2">
    <source>
        <dbReference type="ARBA" id="ARBA00022692"/>
    </source>
</evidence>
<feature type="transmembrane region" description="Helical" evidence="5">
    <location>
        <begin position="132"/>
        <end position="160"/>
    </location>
</feature>
<dbReference type="STRING" id="1165861.A0A0L0VBE5"/>
<evidence type="ECO:0000313" key="8">
    <source>
        <dbReference type="Proteomes" id="UP000054564"/>
    </source>
</evidence>
<sequence length="387" mass="44973">MSIYKPTHNQQHHQQQQQQKRKNEIDRLLITASPLITTIDRILSLIIWTNKINSSILLLCLLNLELVQIWIVLLAYSFLASFWNHRRLNQDQLVHQTLHHCLHLSSITIHLQEYLTHLSRTLNFLFIHHPSFFLLSGSLFLWISANSSGSFTLLVVFTWASPPVKWTRNLLYTRFIDDKTLSKELRYGYQENNNGSWWRRKRRSTSTDTLILDQSPPSISKLTPELNHQDPFPVLLKITIIEHQRWTQDKGWSTELTEEDKRIVGGIWTDEYGGLVCGPTQFELPSTLSSFESSASGYGSDHCGIGSWKWSDDDDQWKIVRNSHHLHNNINTNDSNTLTQDSQDWSVDGDGWSYADRNWHGAGCKSRFGSYTRTRKWVRIASFSLNP</sequence>
<dbReference type="InterPro" id="IPR052646">
    <property type="entry name" value="Peroxisomal_PEX28-32"/>
</dbReference>
<comment type="subcellular location">
    <subcellularLocation>
        <location evidence="1">Endomembrane system</location>
    </subcellularLocation>
</comment>
<name>A0A0L0VBE5_9BASI</name>
<dbReference type="GO" id="GO:0012505">
    <property type="term" value="C:endomembrane system"/>
    <property type="evidence" value="ECO:0007669"/>
    <property type="project" value="UniProtKB-SubCell"/>
</dbReference>
<evidence type="ECO:0000256" key="5">
    <source>
        <dbReference type="SAM" id="Phobius"/>
    </source>
</evidence>
<dbReference type="GO" id="GO:0005778">
    <property type="term" value="C:peroxisomal membrane"/>
    <property type="evidence" value="ECO:0007669"/>
    <property type="project" value="TreeGrafter"/>
</dbReference>
<protein>
    <recommendedName>
        <fullName evidence="6">TECPR1-like DysF domain-containing protein</fullName>
    </recommendedName>
</protein>
<dbReference type="PANTHER" id="PTHR31679:SF2">
    <property type="entry name" value="PEROXISOMAL MEMBRANE PROTEIN PEX30-RELATED"/>
    <property type="match status" value="1"/>
</dbReference>
<dbReference type="AlphaFoldDB" id="A0A0L0VBE5"/>
<dbReference type="Proteomes" id="UP000054564">
    <property type="component" value="Unassembled WGS sequence"/>
</dbReference>
<evidence type="ECO:0000313" key="7">
    <source>
        <dbReference type="EMBL" id="KNE96319.1"/>
    </source>
</evidence>
<feature type="transmembrane region" description="Helical" evidence="5">
    <location>
        <begin position="55"/>
        <end position="79"/>
    </location>
</feature>
<accession>A0A0L0VBE5</accession>
<evidence type="ECO:0000259" key="6">
    <source>
        <dbReference type="Pfam" id="PF06398"/>
    </source>
</evidence>
<feature type="transmembrane region" description="Helical" evidence="5">
    <location>
        <begin position="28"/>
        <end position="49"/>
    </location>
</feature>
<dbReference type="Pfam" id="PF06398">
    <property type="entry name" value="Pex24p"/>
    <property type="match status" value="1"/>
</dbReference>
<keyword evidence="8" id="KW-1185">Reference proteome</keyword>
<proteinExistence type="predicted"/>
<dbReference type="PANTHER" id="PTHR31679">
    <property type="entry name" value="PEROXISOMAL MEMBRANE PROTEIN PEX30-RELATED"/>
    <property type="match status" value="1"/>
</dbReference>
<dbReference type="EMBL" id="AJIL01000084">
    <property type="protein sequence ID" value="KNE96319.1"/>
    <property type="molecule type" value="Genomic_DNA"/>
</dbReference>